<dbReference type="Proteomes" id="UP000244855">
    <property type="component" value="Unassembled WGS sequence"/>
</dbReference>
<proteinExistence type="predicted"/>
<feature type="signal peptide" evidence="1">
    <location>
        <begin position="1"/>
        <end position="24"/>
    </location>
</feature>
<keyword evidence="1" id="KW-0732">Signal</keyword>
<reference evidence="2 3" key="1">
    <citation type="journal article" date="2018" name="Sci. Rep.">
        <title>Comparative genomics provides insights into the lifestyle and reveals functional heterogeneity of dark septate endophytic fungi.</title>
        <authorList>
            <person name="Knapp D.G."/>
            <person name="Nemeth J.B."/>
            <person name="Barry K."/>
            <person name="Hainaut M."/>
            <person name="Henrissat B."/>
            <person name="Johnson J."/>
            <person name="Kuo A."/>
            <person name="Lim J.H.P."/>
            <person name="Lipzen A."/>
            <person name="Nolan M."/>
            <person name="Ohm R.A."/>
            <person name="Tamas L."/>
            <person name="Grigoriev I.V."/>
            <person name="Spatafora J.W."/>
            <person name="Nagy L.G."/>
            <person name="Kovacs G.M."/>
        </authorList>
    </citation>
    <scope>NUCLEOTIDE SEQUENCE [LARGE SCALE GENOMIC DNA]</scope>
    <source>
        <strain evidence="2 3">DSE2036</strain>
    </source>
</reference>
<organism evidence="2 3">
    <name type="scientific">Periconia macrospinosa</name>
    <dbReference type="NCBI Taxonomy" id="97972"/>
    <lineage>
        <taxon>Eukaryota</taxon>
        <taxon>Fungi</taxon>
        <taxon>Dikarya</taxon>
        <taxon>Ascomycota</taxon>
        <taxon>Pezizomycotina</taxon>
        <taxon>Dothideomycetes</taxon>
        <taxon>Pleosporomycetidae</taxon>
        <taxon>Pleosporales</taxon>
        <taxon>Massarineae</taxon>
        <taxon>Periconiaceae</taxon>
        <taxon>Periconia</taxon>
    </lineage>
</organism>
<dbReference type="OrthoDB" id="5230873at2759"/>
<evidence type="ECO:0000313" key="3">
    <source>
        <dbReference type="Proteomes" id="UP000244855"/>
    </source>
</evidence>
<gene>
    <name evidence="2" type="ORF">DM02DRAFT_733657</name>
</gene>
<sequence length="178" mass="18793">MFASLKGVMIASLFATASLAAVQAEPSNFKLYAYTGRTIGGSPIFYADGLAYAGANSSLANANEVTGVNFTASSDGTWTATPESNVTWSSKVLYISNTTGEVGFTNKGNSSSNIITSGFRFYDHNALLKAGSKMEASWRVKDAGNTVWGLAWGTDDDDSFVPIMLRNVAPVTNASKTE</sequence>
<dbReference type="EMBL" id="KZ805678">
    <property type="protein sequence ID" value="PVH92489.1"/>
    <property type="molecule type" value="Genomic_DNA"/>
</dbReference>
<accession>A0A2V1D4D0</accession>
<evidence type="ECO:0000313" key="2">
    <source>
        <dbReference type="EMBL" id="PVH92489.1"/>
    </source>
</evidence>
<protein>
    <submittedName>
        <fullName evidence="2">Uncharacterized protein</fullName>
    </submittedName>
</protein>
<name>A0A2V1D4D0_9PLEO</name>
<feature type="chain" id="PRO_5015865363" evidence="1">
    <location>
        <begin position="25"/>
        <end position="178"/>
    </location>
</feature>
<keyword evidence="3" id="KW-1185">Reference proteome</keyword>
<evidence type="ECO:0000256" key="1">
    <source>
        <dbReference type="SAM" id="SignalP"/>
    </source>
</evidence>
<dbReference type="AlphaFoldDB" id="A0A2V1D4D0"/>